<comment type="catalytic activity">
    <reaction evidence="11">
        <text>2-hydroxyoctadecanoate + O2 = 2-oxooctadecanoate + H2O2</text>
        <dbReference type="Rhea" id="RHEA:68964"/>
        <dbReference type="ChEBI" id="CHEBI:15379"/>
        <dbReference type="ChEBI" id="CHEBI:16240"/>
        <dbReference type="ChEBI" id="CHEBI:17162"/>
        <dbReference type="ChEBI" id="CHEBI:76724"/>
    </reaction>
</comment>
<dbReference type="Pfam" id="PF01070">
    <property type="entry name" value="FMN_dh"/>
    <property type="match status" value="1"/>
</dbReference>
<evidence type="ECO:0000256" key="7">
    <source>
        <dbReference type="ARBA" id="ARBA00024042"/>
    </source>
</evidence>
<gene>
    <name evidence="17" type="ORF">SAMN05421543_104131</name>
</gene>
<keyword evidence="18" id="KW-1185">Reference proteome</keyword>
<evidence type="ECO:0000256" key="9">
    <source>
        <dbReference type="ARBA" id="ARBA00048754"/>
    </source>
</evidence>
<comment type="cofactor">
    <cofactor evidence="2">
        <name>FMN</name>
        <dbReference type="ChEBI" id="CHEBI:58210"/>
    </cofactor>
</comment>
<feature type="binding site" evidence="15">
    <location>
        <position position="261"/>
    </location>
    <ligand>
        <name>FMN</name>
        <dbReference type="ChEBI" id="CHEBI:58210"/>
    </ligand>
</feature>
<dbReference type="EMBL" id="FPBV01000004">
    <property type="protein sequence ID" value="SFU58735.1"/>
    <property type="molecule type" value="Genomic_DNA"/>
</dbReference>
<feature type="binding site" evidence="15">
    <location>
        <begin position="339"/>
        <end position="340"/>
    </location>
    <ligand>
        <name>FMN</name>
        <dbReference type="ChEBI" id="CHEBI:58210"/>
    </ligand>
</feature>
<dbReference type="InterPro" id="IPR037396">
    <property type="entry name" value="FMN_HAD"/>
</dbReference>
<evidence type="ECO:0000259" key="16">
    <source>
        <dbReference type="PROSITE" id="PS51349"/>
    </source>
</evidence>
<sequence>MTTHGLDAQLKIYATALEPGGRYDWPISVDEWARRARERLADGPWWYVEGGAGQESTMRANREAFYRWRIRSRMLRNVEDRDLTIELFGRRLPAPFLLAPVGVQSIVHPDAELAVGRAAAAHGVPFVLSTVSSVPMERVAEAMGDAPRWFQLYPGRDPEVVASMISRAEQSGYSALVVTVDTTMLGWREHDLANAYLPFLQGQGLANYLTDPVFRSRLARPPEEDMAAAIQHFLAVYVNPAFTWEHLTSIRRQTRLPLLVKGITHPEDARRAFDLGADAVVISNHGGRQVDGGVAALDALVEVREALGPDQTLLMDSGIRCAADVVKALALGARAVLVGRPYIYALAVGGEAGVRQWIAHSLAELDLQMALAGYRSAGEIDRSCVVRAEP</sequence>
<feature type="binding site" evidence="15">
    <location>
        <begin position="316"/>
        <end position="320"/>
    </location>
    <ligand>
        <name>FMN</name>
        <dbReference type="ChEBI" id="CHEBI:58210"/>
    </ligand>
</feature>
<feature type="binding site" evidence="15">
    <location>
        <begin position="100"/>
        <end position="102"/>
    </location>
    <ligand>
        <name>FMN</name>
        <dbReference type="ChEBI" id="CHEBI:58210"/>
    </ligand>
</feature>
<dbReference type="InterPro" id="IPR037350">
    <property type="entry name" value="LMO_FMN"/>
</dbReference>
<comment type="similarity">
    <text evidence="7">Belongs to the FMN-dependent alpha-hydroxy acid dehydrogenase family.</text>
</comment>
<dbReference type="SUPFAM" id="SSF51395">
    <property type="entry name" value="FMN-linked oxidoreductases"/>
    <property type="match status" value="1"/>
</dbReference>
<dbReference type="GO" id="GO:0003973">
    <property type="term" value="F:(S)-2-hydroxy-acid oxidase activity"/>
    <property type="evidence" value="ECO:0007669"/>
    <property type="project" value="UniProtKB-EC"/>
</dbReference>
<evidence type="ECO:0000313" key="17">
    <source>
        <dbReference type="EMBL" id="SFU58735.1"/>
    </source>
</evidence>
<name>A0A1I7HDD9_9BACL</name>
<evidence type="ECO:0000256" key="15">
    <source>
        <dbReference type="PIRSR" id="PIRSR000138-2"/>
    </source>
</evidence>
<dbReference type="CDD" id="cd03332">
    <property type="entry name" value="LMO_FMN"/>
    <property type="match status" value="1"/>
</dbReference>
<feature type="active site" description="Proton acceptor" evidence="14">
    <location>
        <position position="285"/>
    </location>
</feature>
<comment type="catalytic activity">
    <reaction evidence="1">
        <text>a (2S)-2-hydroxycarboxylate + O2 = a 2-oxocarboxylate + H2O2</text>
        <dbReference type="Rhea" id="RHEA:16789"/>
        <dbReference type="ChEBI" id="CHEBI:15379"/>
        <dbReference type="ChEBI" id="CHEBI:16240"/>
        <dbReference type="ChEBI" id="CHEBI:35179"/>
        <dbReference type="ChEBI" id="CHEBI:58123"/>
        <dbReference type="EC" id="1.1.3.15"/>
    </reaction>
</comment>
<feature type="binding site" evidence="15">
    <location>
        <position position="283"/>
    </location>
    <ligand>
        <name>FMN</name>
        <dbReference type="ChEBI" id="CHEBI:58210"/>
    </ligand>
</feature>
<keyword evidence="17" id="KW-0503">Monooxygenase</keyword>
<dbReference type="PROSITE" id="PS51349">
    <property type="entry name" value="FMN_HYDROXY_ACID_DH_2"/>
    <property type="match status" value="1"/>
</dbReference>
<dbReference type="STRING" id="392015.SAMN05421543_104131"/>
<feature type="binding site" evidence="15">
    <location>
        <position position="129"/>
    </location>
    <ligand>
        <name>FMN</name>
        <dbReference type="ChEBI" id="CHEBI:58210"/>
    </ligand>
</feature>
<feature type="binding site" evidence="15">
    <location>
        <position position="47"/>
    </location>
    <ligand>
        <name>glyoxylate</name>
        <dbReference type="ChEBI" id="CHEBI:36655"/>
    </ligand>
</feature>
<dbReference type="EC" id="1.1.3.15" evidence="3"/>
<feature type="binding site" evidence="15">
    <location>
        <position position="151"/>
    </location>
    <ligand>
        <name>FMN</name>
        <dbReference type="ChEBI" id="CHEBI:58210"/>
    </ligand>
</feature>
<evidence type="ECO:0000256" key="10">
    <source>
        <dbReference type="ARBA" id="ARBA00050549"/>
    </source>
</evidence>
<evidence type="ECO:0000256" key="11">
    <source>
        <dbReference type="ARBA" id="ARBA00050773"/>
    </source>
</evidence>
<dbReference type="GO" id="GO:0010181">
    <property type="term" value="F:FMN binding"/>
    <property type="evidence" value="ECO:0007669"/>
    <property type="project" value="InterPro"/>
</dbReference>
<comment type="catalytic activity">
    <reaction evidence="12">
        <text>2-hydroxyoctanoate + O2 = 2-oxooctanoate + H2O2</text>
        <dbReference type="Rhea" id="RHEA:67940"/>
        <dbReference type="ChEBI" id="CHEBI:15379"/>
        <dbReference type="ChEBI" id="CHEBI:16240"/>
        <dbReference type="ChEBI" id="CHEBI:133514"/>
        <dbReference type="ChEBI" id="CHEBI:176689"/>
    </reaction>
</comment>
<proteinExistence type="inferred from homology"/>
<evidence type="ECO:0000256" key="3">
    <source>
        <dbReference type="ARBA" id="ARBA00013087"/>
    </source>
</evidence>
<dbReference type="InterPro" id="IPR000262">
    <property type="entry name" value="FMN-dep_DH"/>
</dbReference>
<dbReference type="AlphaFoldDB" id="A0A1I7HDD9"/>
<comment type="catalytic activity">
    <reaction evidence="9">
        <text>(S)-lactate + O2 = pyruvate + H2O2</text>
        <dbReference type="Rhea" id="RHEA:55868"/>
        <dbReference type="ChEBI" id="CHEBI:15361"/>
        <dbReference type="ChEBI" id="CHEBI:15379"/>
        <dbReference type="ChEBI" id="CHEBI:16240"/>
        <dbReference type="ChEBI" id="CHEBI:16651"/>
    </reaction>
    <physiologicalReaction direction="left-to-right" evidence="9">
        <dbReference type="Rhea" id="RHEA:55869"/>
    </physiologicalReaction>
</comment>
<dbReference type="InterPro" id="IPR012133">
    <property type="entry name" value="Alpha-hydoxy_acid_DH_FMN"/>
</dbReference>
<evidence type="ECO:0000256" key="12">
    <source>
        <dbReference type="ARBA" id="ARBA00052949"/>
    </source>
</evidence>
<evidence type="ECO:0000313" key="18">
    <source>
        <dbReference type="Proteomes" id="UP000183508"/>
    </source>
</evidence>
<keyword evidence="5 15" id="KW-0288">FMN</keyword>
<dbReference type="RefSeq" id="WP_074950303.1">
    <property type="nucleotide sequence ID" value="NZ_FPBV01000004.1"/>
</dbReference>
<evidence type="ECO:0000256" key="8">
    <source>
        <dbReference type="ARBA" id="ARBA00029513"/>
    </source>
</evidence>
<evidence type="ECO:0000256" key="14">
    <source>
        <dbReference type="PIRSR" id="PIRSR000138-1"/>
    </source>
</evidence>
<comment type="catalytic activity">
    <reaction evidence="10">
        <text>mandelate + O2 = phenylglyoxylate + H2O2</text>
        <dbReference type="Rhea" id="RHEA:68968"/>
        <dbReference type="ChEBI" id="CHEBI:15379"/>
        <dbReference type="ChEBI" id="CHEBI:16240"/>
        <dbReference type="ChEBI" id="CHEBI:25147"/>
        <dbReference type="ChEBI" id="CHEBI:36656"/>
    </reaction>
</comment>
<evidence type="ECO:0000256" key="13">
    <source>
        <dbReference type="ARBA" id="ARBA00079803"/>
    </source>
</evidence>
<evidence type="ECO:0000256" key="6">
    <source>
        <dbReference type="ARBA" id="ARBA00023002"/>
    </source>
</evidence>
<feature type="binding site" evidence="15">
    <location>
        <position position="188"/>
    </location>
    <ligand>
        <name>glyoxylate</name>
        <dbReference type="ChEBI" id="CHEBI:36655"/>
    </ligand>
</feature>
<evidence type="ECO:0000256" key="4">
    <source>
        <dbReference type="ARBA" id="ARBA00022630"/>
    </source>
</evidence>
<dbReference type="PANTHER" id="PTHR10578:SF143">
    <property type="entry name" value="FMN-DEPENDENT ALPHA-HYDROXY ACID DEHYDROGENASE PB1A11.03"/>
    <property type="match status" value="1"/>
</dbReference>
<dbReference type="FunFam" id="3.20.20.70:FF:000029">
    <property type="entry name" value="L-lactate dehydrogenase"/>
    <property type="match status" value="1"/>
</dbReference>
<dbReference type="PIRSF" id="PIRSF000138">
    <property type="entry name" value="Al-hdrx_acd_dh"/>
    <property type="match status" value="1"/>
</dbReference>
<dbReference type="GO" id="GO:0004497">
    <property type="term" value="F:monooxygenase activity"/>
    <property type="evidence" value="ECO:0007669"/>
    <property type="project" value="UniProtKB-KW"/>
</dbReference>
<keyword evidence="6" id="KW-0560">Oxidoreductase</keyword>
<evidence type="ECO:0000256" key="5">
    <source>
        <dbReference type="ARBA" id="ARBA00022643"/>
    </source>
</evidence>
<organism evidence="17 18">
    <name type="scientific">Alicyclobacillus macrosporangiidus</name>
    <dbReference type="NCBI Taxonomy" id="392015"/>
    <lineage>
        <taxon>Bacteria</taxon>
        <taxon>Bacillati</taxon>
        <taxon>Bacillota</taxon>
        <taxon>Bacilli</taxon>
        <taxon>Bacillales</taxon>
        <taxon>Alicyclobacillaceae</taxon>
        <taxon>Alicyclobacillus</taxon>
    </lineage>
</organism>
<feature type="binding site" evidence="15">
    <location>
        <position position="179"/>
    </location>
    <ligand>
        <name>FMN</name>
        <dbReference type="ChEBI" id="CHEBI:58210"/>
    </ligand>
</feature>
<accession>A0A1I7HDD9</accession>
<feature type="domain" description="FMN hydroxy acid dehydrogenase" evidence="16">
    <location>
        <begin position="21"/>
        <end position="390"/>
    </location>
</feature>
<dbReference type="Proteomes" id="UP000183508">
    <property type="component" value="Unassembled WGS sequence"/>
</dbReference>
<reference evidence="18" key="1">
    <citation type="submission" date="2016-10" db="EMBL/GenBank/DDBJ databases">
        <authorList>
            <person name="Varghese N."/>
        </authorList>
    </citation>
    <scope>NUCLEOTIDE SEQUENCE [LARGE SCALE GENOMIC DNA]</scope>
    <source>
        <strain evidence="18">DSM 17980</strain>
    </source>
</reference>
<keyword evidence="4 15" id="KW-0285">Flavoprotein</keyword>
<feature type="binding site" evidence="15">
    <location>
        <position position="285"/>
    </location>
    <ligand>
        <name>glyoxylate</name>
        <dbReference type="ChEBI" id="CHEBI:36655"/>
    </ligand>
</feature>
<feature type="binding site" evidence="15">
    <location>
        <position position="288"/>
    </location>
    <ligand>
        <name>glyoxylate</name>
        <dbReference type="ChEBI" id="CHEBI:36655"/>
    </ligand>
</feature>
<dbReference type="InterPro" id="IPR008259">
    <property type="entry name" value="FMN_hydac_DH_AS"/>
</dbReference>
<dbReference type="PANTHER" id="PTHR10578">
    <property type="entry name" value="S -2-HYDROXY-ACID OXIDASE-RELATED"/>
    <property type="match status" value="1"/>
</dbReference>
<evidence type="ECO:0000256" key="2">
    <source>
        <dbReference type="ARBA" id="ARBA00001917"/>
    </source>
</evidence>
<dbReference type="PROSITE" id="PS00557">
    <property type="entry name" value="FMN_HYDROXY_ACID_DH_1"/>
    <property type="match status" value="1"/>
</dbReference>
<dbReference type="InterPro" id="IPR013785">
    <property type="entry name" value="Aldolase_TIM"/>
</dbReference>
<protein>
    <recommendedName>
        <fullName evidence="8">L-lactate oxidase</fullName>
        <ecNumber evidence="3">1.1.3.15</ecNumber>
    </recommendedName>
    <alternativeName>
        <fullName evidence="13">(S)-2-hydroxy-acid oxidase</fullName>
    </alternativeName>
</protein>
<feature type="binding site" evidence="15">
    <location>
        <position position="153"/>
    </location>
    <ligand>
        <name>glyoxylate</name>
        <dbReference type="ChEBI" id="CHEBI:36655"/>
    </ligand>
</feature>
<dbReference type="eggNOG" id="COG1304">
    <property type="taxonomic scope" value="Bacteria"/>
</dbReference>
<dbReference type="Gene3D" id="3.20.20.70">
    <property type="entry name" value="Aldolase class I"/>
    <property type="match status" value="1"/>
</dbReference>
<evidence type="ECO:0000256" key="1">
    <source>
        <dbReference type="ARBA" id="ARBA00000616"/>
    </source>
</evidence>